<proteinExistence type="predicted"/>
<dbReference type="RefSeq" id="WP_077864536.1">
    <property type="nucleotide sequence ID" value="NZ_LZYZ01000002.1"/>
</dbReference>
<dbReference type="Gene3D" id="1.20.58.1290">
    <property type="entry name" value="CarD-like, C-terminal domain"/>
    <property type="match status" value="1"/>
</dbReference>
<dbReference type="STRING" id="169679.CSACC_17340"/>
<dbReference type="SMART" id="SM01058">
    <property type="entry name" value="CarD_TRCF"/>
    <property type="match status" value="1"/>
</dbReference>
<dbReference type="AlphaFoldDB" id="A0A1S8ND19"/>
<protein>
    <submittedName>
        <fullName evidence="2">RNA polymerase-binding transcription factor CarD</fullName>
    </submittedName>
</protein>
<dbReference type="Proteomes" id="UP000191154">
    <property type="component" value="Unassembled WGS sequence"/>
</dbReference>
<evidence type="ECO:0000259" key="1">
    <source>
        <dbReference type="SMART" id="SM01058"/>
    </source>
</evidence>
<evidence type="ECO:0000313" key="3">
    <source>
        <dbReference type="Proteomes" id="UP000191154"/>
    </source>
</evidence>
<feature type="domain" description="CarD-like/TRCF RNAP-interacting" evidence="1">
    <location>
        <begin position="1"/>
        <end position="115"/>
    </location>
</feature>
<comment type="caution">
    <text evidence="2">The sequence shown here is derived from an EMBL/GenBank/DDBJ whole genome shotgun (WGS) entry which is preliminary data.</text>
</comment>
<dbReference type="InterPro" id="IPR003711">
    <property type="entry name" value="CarD-like/TRCF_RID"/>
</dbReference>
<dbReference type="PANTHER" id="PTHR38447:SF1">
    <property type="entry name" value="RNA POLYMERASE-BINDING TRANSCRIPTION FACTOR CARD"/>
    <property type="match status" value="1"/>
</dbReference>
<dbReference type="Gene3D" id="2.40.10.170">
    <property type="match status" value="1"/>
</dbReference>
<dbReference type="InterPro" id="IPR048792">
    <property type="entry name" value="CarD_C"/>
</dbReference>
<dbReference type="SUPFAM" id="SSF141259">
    <property type="entry name" value="CarD-like"/>
    <property type="match status" value="1"/>
</dbReference>
<dbReference type="EMBL" id="LZYZ01000002">
    <property type="protein sequence ID" value="OOM14262.1"/>
    <property type="molecule type" value="Genomic_DNA"/>
</dbReference>
<dbReference type="Pfam" id="PF21095">
    <property type="entry name" value="CarD_C"/>
    <property type="match status" value="1"/>
</dbReference>
<evidence type="ECO:0000313" key="2">
    <source>
        <dbReference type="EMBL" id="OOM14262.1"/>
    </source>
</evidence>
<dbReference type="Pfam" id="PF02559">
    <property type="entry name" value="CarD_TRCF_RID"/>
    <property type="match status" value="1"/>
</dbReference>
<gene>
    <name evidence="2" type="primary">carD_1</name>
    <name evidence="2" type="ORF">CLOSAC_11350</name>
</gene>
<organism evidence="2 3">
    <name type="scientific">Clostridium saccharobutylicum</name>
    <dbReference type="NCBI Taxonomy" id="169679"/>
    <lineage>
        <taxon>Bacteria</taxon>
        <taxon>Bacillati</taxon>
        <taxon>Bacillota</taxon>
        <taxon>Clostridia</taxon>
        <taxon>Eubacteriales</taxon>
        <taxon>Clostridiaceae</taxon>
        <taxon>Clostridium</taxon>
    </lineage>
</organism>
<dbReference type="GO" id="GO:0009303">
    <property type="term" value="P:rRNA transcription"/>
    <property type="evidence" value="ECO:0007669"/>
    <property type="project" value="TreeGrafter"/>
</dbReference>
<dbReference type="InterPro" id="IPR042215">
    <property type="entry name" value="CarD-like_C"/>
</dbReference>
<sequence length="163" mass="18764">MFKIGDKIVYPNQGIGIIDFIEEKEFKGEKQNYYKMHLLDNTMKVSIPCSMVETSHMRLISDSKTLDNTLKHINKFISEVETLARINYKERNAIYLGKIKQGTLDNYLEVICNLTQLKKNHSLNSTEKHILRNAKKLVIEEISQAKNLSNDEASNLLDVSIAF</sequence>
<dbReference type="InterPro" id="IPR036101">
    <property type="entry name" value="CarD-like/TRCF_RID_sf"/>
</dbReference>
<dbReference type="PANTHER" id="PTHR38447">
    <property type="entry name" value="TRANSCRIPTION FACTOR YDEB-RELATED"/>
    <property type="match status" value="1"/>
</dbReference>
<name>A0A1S8ND19_CLOSA</name>
<dbReference type="InterPro" id="IPR052531">
    <property type="entry name" value="CarD-like_regulator"/>
</dbReference>
<accession>A0A1S8ND19</accession>
<reference evidence="2 3" key="1">
    <citation type="submission" date="2016-05" db="EMBL/GenBank/DDBJ databases">
        <title>Microbial solvent formation.</title>
        <authorList>
            <person name="Poehlein A."/>
            <person name="Montoya Solano J.D."/>
            <person name="Flitsch S."/>
            <person name="Krabben P."/>
            <person name="Duerre P."/>
            <person name="Daniel R."/>
        </authorList>
    </citation>
    <scope>NUCLEOTIDE SEQUENCE [LARGE SCALE GENOMIC DNA]</scope>
    <source>
        <strain evidence="2 3">L1-8</strain>
    </source>
</reference>